<dbReference type="EMBL" id="CP001287">
    <property type="protein sequence ID" value="ACK67180.1"/>
    <property type="molecule type" value="Genomic_DNA"/>
</dbReference>
<protein>
    <recommendedName>
        <fullName evidence="3">CopG domain protein DNA-binding domain protein</fullName>
    </recommendedName>
</protein>
<accession>B7JY78</accession>
<sequence>MGKQKIAVTLDEDLVSFLDLVAKGNRSEYLNNLLTEHHSKVLKAQLIAALQEDAKDLDYQQQIRDWDSVVGDGIDAEG</sequence>
<dbReference type="eggNOG" id="ENOG503134T">
    <property type="taxonomic scope" value="Bacteria"/>
</dbReference>
<dbReference type="Proteomes" id="UP000008204">
    <property type="component" value="Chromosome"/>
</dbReference>
<dbReference type="OrthoDB" id="517697at2"/>
<dbReference type="STRING" id="41431.PCC8801_3203"/>
<proteinExistence type="predicted"/>
<evidence type="ECO:0008006" key="3">
    <source>
        <dbReference type="Google" id="ProtNLM"/>
    </source>
</evidence>
<dbReference type="HOGENOM" id="CLU_198993_0_0_3"/>
<evidence type="ECO:0000313" key="2">
    <source>
        <dbReference type="Proteomes" id="UP000008204"/>
    </source>
</evidence>
<organism evidence="1 2">
    <name type="scientific">Rippkaea orientalis (strain PCC 8801 / RF-1)</name>
    <name type="common">Cyanothece sp. (strain PCC 8801)</name>
    <dbReference type="NCBI Taxonomy" id="41431"/>
    <lineage>
        <taxon>Bacteria</taxon>
        <taxon>Bacillati</taxon>
        <taxon>Cyanobacteriota</taxon>
        <taxon>Cyanophyceae</taxon>
        <taxon>Oscillatoriophycideae</taxon>
        <taxon>Chroococcales</taxon>
        <taxon>Aphanothecaceae</taxon>
        <taxon>Rippkaea</taxon>
        <taxon>Rippkaea orientalis</taxon>
    </lineage>
</organism>
<dbReference type="AlphaFoldDB" id="B7JY78"/>
<name>B7JY78_RIPO1</name>
<evidence type="ECO:0000313" key="1">
    <source>
        <dbReference type="EMBL" id="ACK67180.1"/>
    </source>
</evidence>
<reference evidence="2" key="1">
    <citation type="journal article" date="2011" name="MBio">
        <title>Novel metabolic attributes of the genus Cyanothece, comprising a group of unicellular nitrogen-fixing Cyanobacteria.</title>
        <authorList>
            <person name="Bandyopadhyay A."/>
            <person name="Elvitigala T."/>
            <person name="Welsh E."/>
            <person name="Stockel J."/>
            <person name="Liberton M."/>
            <person name="Min H."/>
            <person name="Sherman L.A."/>
            <person name="Pakrasi H.B."/>
        </authorList>
    </citation>
    <scope>NUCLEOTIDE SEQUENCE [LARGE SCALE GENOMIC DNA]</scope>
    <source>
        <strain evidence="2">PCC 8801</strain>
    </source>
</reference>
<keyword evidence="2" id="KW-1185">Reference proteome</keyword>
<gene>
    <name evidence="1" type="ordered locus">PCC8801_3203</name>
</gene>
<dbReference type="KEGG" id="cyp:PCC8801_3203"/>